<comment type="catalytic activity">
    <reaction evidence="6">
        <text>DNA(n) + a 2'-deoxyribonucleoside 5'-triphosphate = DNA(n+1) + diphosphate</text>
        <dbReference type="Rhea" id="RHEA:22508"/>
        <dbReference type="Rhea" id="RHEA-COMP:17339"/>
        <dbReference type="Rhea" id="RHEA-COMP:17340"/>
        <dbReference type="ChEBI" id="CHEBI:33019"/>
        <dbReference type="ChEBI" id="CHEBI:61560"/>
        <dbReference type="ChEBI" id="CHEBI:173112"/>
        <dbReference type="EC" id="2.7.7.7"/>
    </reaction>
</comment>
<evidence type="ECO:0000313" key="9">
    <source>
        <dbReference type="Proteomes" id="UP001207252"/>
    </source>
</evidence>
<dbReference type="SMART" id="SM00481">
    <property type="entry name" value="POLIIIAc"/>
    <property type="match status" value="1"/>
</dbReference>
<dbReference type="RefSeq" id="WP_263817991.1">
    <property type="nucleotide sequence ID" value="NZ_JAOXHJ010000004.1"/>
</dbReference>
<dbReference type="InterPro" id="IPR003141">
    <property type="entry name" value="Pol/His_phosphatase_N"/>
</dbReference>
<dbReference type="InterPro" id="IPR040982">
    <property type="entry name" value="DNA_pol3_finger"/>
</dbReference>
<dbReference type="GO" id="GO:0003887">
    <property type="term" value="F:DNA-directed DNA polymerase activity"/>
    <property type="evidence" value="ECO:0007669"/>
    <property type="project" value="UniProtKB-EC"/>
</dbReference>
<dbReference type="EC" id="2.7.7.7" evidence="1"/>
<accession>A0ABT3BQH5</accession>
<dbReference type="Pfam" id="PF02811">
    <property type="entry name" value="PHP"/>
    <property type="match status" value="1"/>
</dbReference>
<sequence length="941" mass="109106">MKLANLNAHSYYSLLSSTISVEDLVLFAQENQMTHVCLTDLNNMYGAIEFYDLAVKANLKPVIGVEINYLNNQVIVIAKNYQGYLQLMQISSHIMLEETFDLQINDDLFIIRKKGDVSFKHTNFYVADDLSASNYIACHSAYFQKQKDFLAYTGLLAIKNNMLLENMQQEVHNKDAYLYNDQQLLTYYLPSGIENLKQLLNQVDLVIPNLPMNIPVFQADKKITSASLLRKMCLDGLISRVGAEHEKLQIYQTRLDYELDVISSKKFEDYFLIVADFINYAKDHDILIGPGRGSAAGSLVAYCMEITDVDPIKYNLLFERFLNPKRKTMPDIDTDIMDRKRDDVLEYIFNKYTNEHTAYIITFQRIKIKTAIRDTGRILEINLKTINEICRKIDQLKDASDLQEIKKKLHEYDERHPQLFQLAFKFINIPRNIGTHAAGIILSNSPLRSRVPLQKGMNDRYLSQYSMEYLERFGLIKMDLLGLTNLTFLYDIQKLLIANYNEHINLLTINEHDLNVLRDLGHGKTLGIFQLESPAMTNLVKKINPQNIEDISIASALLRPGAQEQIYQYLKNRKEPQSITYENSAIKGILQPTHGIIVYQEQVIQLVQLIARFDAAKADLFRRAISKKDNDQLLALKSDFMKNAQANGYSEAQALKWYDYIMRFGNYGFNHSHSLAYSLISYWLAYLKRHYPLEFFVALLNTQGNNKNKILNYFQEAQTYDITIKPIDICLSQADFSINVTDRSIYFGFQSIKGFGYETCQKIVQANRNTKNYLDCFANLKTNKVTLANMLVLISLGAFDRFGLSRKFLQANLEKNFAVLELIKDGFFSFDKQLVDEEFNITSNQEFISAEKEYLGFAWQDLSLQTTSILLNQLIRIQVIDYEWKTTAKQQKYALVKIKYNNEIICCYCKLKVDWINEHFYEVIIVQQQTYYIIKTIQKES</sequence>
<proteinExistence type="predicted"/>
<dbReference type="Pfam" id="PF07733">
    <property type="entry name" value="DNA_pol3_alpha"/>
    <property type="match status" value="1"/>
</dbReference>
<dbReference type="CDD" id="cd07431">
    <property type="entry name" value="PHP_PolIIIA"/>
    <property type="match status" value="1"/>
</dbReference>
<dbReference type="PANTHER" id="PTHR32294">
    <property type="entry name" value="DNA POLYMERASE III SUBUNIT ALPHA"/>
    <property type="match status" value="1"/>
</dbReference>
<comment type="caution">
    <text evidence="8">The sequence shown here is derived from an EMBL/GenBank/DDBJ whole genome shotgun (WGS) entry which is preliminary data.</text>
</comment>
<reference evidence="8 9" key="1">
    <citation type="journal article" date="2020" name="Int. J. Syst. Evol. Microbiol.">
        <title>Ureaplasma miroungigenitalium sp. nov. isolated from northern elephant seals (Mirounga angustirostris) and Ureaplasma zalophigenitalium sp. nov. isolated from California sea lions (Zalophus californianus).</title>
        <authorList>
            <person name="Volokhov D.V."/>
            <person name="Gulland F.M."/>
            <person name="Gao Y."/>
            <person name="Chizhikov V.E."/>
        </authorList>
    </citation>
    <scope>NUCLEOTIDE SEQUENCE [LARGE SCALE GENOMIC DNA]</scope>
    <source>
        <strain evidence="8 9">CSL7644-GEN</strain>
    </source>
</reference>
<dbReference type="InterPro" id="IPR004805">
    <property type="entry name" value="DnaE2/DnaE/PolC"/>
</dbReference>
<dbReference type="InterPro" id="IPR004013">
    <property type="entry name" value="PHP_dom"/>
</dbReference>
<evidence type="ECO:0000256" key="6">
    <source>
        <dbReference type="ARBA" id="ARBA00049244"/>
    </source>
</evidence>
<evidence type="ECO:0000259" key="7">
    <source>
        <dbReference type="SMART" id="SM00481"/>
    </source>
</evidence>
<name>A0ABT3BQH5_9BACT</name>
<keyword evidence="2 8" id="KW-0808">Transferase</keyword>
<organism evidence="8 9">
    <name type="scientific">Ureaplasma zalophigenitalium</name>
    <dbReference type="NCBI Taxonomy" id="907723"/>
    <lineage>
        <taxon>Bacteria</taxon>
        <taxon>Bacillati</taxon>
        <taxon>Mycoplasmatota</taxon>
        <taxon>Mycoplasmoidales</taxon>
        <taxon>Mycoplasmoidaceae</taxon>
        <taxon>Ureaplasma</taxon>
    </lineage>
</organism>
<dbReference type="PANTHER" id="PTHR32294:SF0">
    <property type="entry name" value="DNA POLYMERASE III SUBUNIT ALPHA"/>
    <property type="match status" value="1"/>
</dbReference>
<dbReference type="NCBIfam" id="TIGR00594">
    <property type="entry name" value="polc"/>
    <property type="match status" value="1"/>
</dbReference>
<dbReference type="SUPFAM" id="SSF89550">
    <property type="entry name" value="PHP domain-like"/>
    <property type="match status" value="1"/>
</dbReference>
<evidence type="ECO:0000256" key="5">
    <source>
        <dbReference type="ARBA" id="ARBA00022932"/>
    </source>
</evidence>
<dbReference type="InterPro" id="IPR011708">
    <property type="entry name" value="DNA_pol3_alpha_NTPase_dom"/>
</dbReference>
<keyword evidence="5" id="KW-0239">DNA-directed DNA polymerase</keyword>
<evidence type="ECO:0000256" key="1">
    <source>
        <dbReference type="ARBA" id="ARBA00012417"/>
    </source>
</evidence>
<dbReference type="Pfam" id="PF14579">
    <property type="entry name" value="HHH_6"/>
    <property type="match status" value="1"/>
</dbReference>
<dbReference type="Gene3D" id="1.10.150.870">
    <property type="match status" value="1"/>
</dbReference>
<protein>
    <recommendedName>
        <fullName evidence="1">DNA-directed DNA polymerase</fullName>
        <ecNumber evidence="1">2.7.7.7</ecNumber>
    </recommendedName>
</protein>
<evidence type="ECO:0000256" key="2">
    <source>
        <dbReference type="ARBA" id="ARBA00022679"/>
    </source>
</evidence>
<keyword evidence="3 8" id="KW-0548">Nucleotidyltransferase</keyword>
<dbReference type="Pfam" id="PF17657">
    <property type="entry name" value="DNA_pol3_finger"/>
    <property type="match status" value="1"/>
</dbReference>
<gene>
    <name evidence="8" type="primary">dnaE</name>
    <name evidence="8" type="ORF">OF365_02260</name>
</gene>
<dbReference type="Gene3D" id="3.20.20.140">
    <property type="entry name" value="Metal-dependent hydrolases"/>
    <property type="match status" value="1"/>
</dbReference>
<dbReference type="InterPro" id="IPR029460">
    <property type="entry name" value="DNAPol_HHH"/>
</dbReference>
<evidence type="ECO:0000256" key="4">
    <source>
        <dbReference type="ARBA" id="ARBA00022705"/>
    </source>
</evidence>
<feature type="domain" description="Polymerase/histidinol phosphatase N-terminal" evidence="7">
    <location>
        <begin position="4"/>
        <end position="71"/>
    </location>
</feature>
<evidence type="ECO:0000313" key="8">
    <source>
        <dbReference type="EMBL" id="MCV3754188.1"/>
    </source>
</evidence>
<dbReference type="Gene3D" id="1.10.10.1600">
    <property type="entry name" value="Bacterial DNA polymerase III alpha subunit, thumb domain"/>
    <property type="match status" value="1"/>
</dbReference>
<dbReference type="Proteomes" id="UP001207252">
    <property type="component" value="Unassembled WGS sequence"/>
</dbReference>
<dbReference type="EMBL" id="JAOXHJ010000004">
    <property type="protein sequence ID" value="MCV3754188.1"/>
    <property type="molecule type" value="Genomic_DNA"/>
</dbReference>
<dbReference type="InterPro" id="IPR041931">
    <property type="entry name" value="DNA_pol3_alpha_thumb_dom"/>
</dbReference>
<keyword evidence="4" id="KW-0235">DNA replication</keyword>
<keyword evidence="9" id="KW-1185">Reference proteome</keyword>
<dbReference type="InterPro" id="IPR016195">
    <property type="entry name" value="Pol/histidinol_Pase-like"/>
</dbReference>
<evidence type="ECO:0000256" key="3">
    <source>
        <dbReference type="ARBA" id="ARBA00022695"/>
    </source>
</evidence>